<proteinExistence type="predicted"/>
<dbReference type="AlphaFoldDB" id="A0A517WN91"/>
<dbReference type="OrthoDB" id="288325at2"/>
<dbReference type="Proteomes" id="UP000318384">
    <property type="component" value="Chromosome"/>
</dbReference>
<keyword evidence="2" id="KW-1185">Reference proteome</keyword>
<name>A0A517WN91_9PLAN</name>
<sequence length="184" mass="21363">MISVGYMAKRVMRKCDWIQNDLVEDVYSVSDCISENFTHFIDFWKHNGFWFFDSPKIISVLAKEHNINLAGTKLFYYEVYEYQYDEIRSTWEPFEPEPLMVTDVQIPEEKTLEGYDVVSFFVSPAPGCSYLSCNNMAAEIRVNRHCLIPTFEEAKSLLSQGVFDNCEPGPSRIFAIYSVPVDME</sequence>
<evidence type="ECO:0000313" key="1">
    <source>
        <dbReference type="EMBL" id="QDU06721.1"/>
    </source>
</evidence>
<evidence type="ECO:0000313" key="2">
    <source>
        <dbReference type="Proteomes" id="UP000318384"/>
    </source>
</evidence>
<protein>
    <submittedName>
        <fullName evidence="1">Uncharacterized protein</fullName>
    </submittedName>
</protein>
<organism evidence="1 2">
    <name type="scientific">Gimesia aquarii</name>
    <dbReference type="NCBI Taxonomy" id="2527964"/>
    <lineage>
        <taxon>Bacteria</taxon>
        <taxon>Pseudomonadati</taxon>
        <taxon>Planctomycetota</taxon>
        <taxon>Planctomycetia</taxon>
        <taxon>Planctomycetales</taxon>
        <taxon>Planctomycetaceae</taxon>
        <taxon>Gimesia</taxon>
    </lineage>
</organism>
<reference evidence="1 2" key="1">
    <citation type="submission" date="2019-03" db="EMBL/GenBank/DDBJ databases">
        <title>Deep-cultivation of Planctomycetes and their phenomic and genomic characterization uncovers novel biology.</title>
        <authorList>
            <person name="Wiegand S."/>
            <person name="Jogler M."/>
            <person name="Boedeker C."/>
            <person name="Pinto D."/>
            <person name="Vollmers J."/>
            <person name="Rivas-Marin E."/>
            <person name="Kohn T."/>
            <person name="Peeters S.H."/>
            <person name="Heuer A."/>
            <person name="Rast P."/>
            <person name="Oberbeckmann S."/>
            <person name="Bunk B."/>
            <person name="Jeske O."/>
            <person name="Meyerdierks A."/>
            <person name="Storesund J.E."/>
            <person name="Kallscheuer N."/>
            <person name="Luecker S."/>
            <person name="Lage O.M."/>
            <person name="Pohl T."/>
            <person name="Merkel B.J."/>
            <person name="Hornburger P."/>
            <person name="Mueller R.-W."/>
            <person name="Bruemmer F."/>
            <person name="Labrenz M."/>
            <person name="Spormann A.M."/>
            <person name="Op den Camp H."/>
            <person name="Overmann J."/>
            <person name="Amann R."/>
            <person name="Jetten M.S.M."/>
            <person name="Mascher T."/>
            <person name="Medema M.H."/>
            <person name="Devos D.P."/>
            <person name="Kaster A.-K."/>
            <person name="Ovreas L."/>
            <person name="Rohde M."/>
            <person name="Galperin M.Y."/>
            <person name="Jogler C."/>
        </authorList>
    </citation>
    <scope>NUCLEOTIDE SEQUENCE [LARGE SCALE GENOMIC DNA]</scope>
    <source>
        <strain evidence="1 2">V202</strain>
    </source>
</reference>
<gene>
    <name evidence="1" type="ORF">V202x_00640</name>
</gene>
<dbReference type="RefSeq" id="WP_145170129.1">
    <property type="nucleotide sequence ID" value="NZ_CP037422.1"/>
</dbReference>
<dbReference type="EMBL" id="CP037422">
    <property type="protein sequence ID" value="QDU06721.1"/>
    <property type="molecule type" value="Genomic_DNA"/>
</dbReference>
<accession>A0A517WN91</accession>